<dbReference type="EMBL" id="CP136051">
    <property type="protein sequence ID" value="WOK05304.1"/>
    <property type="molecule type" value="Genomic_DNA"/>
</dbReference>
<evidence type="ECO:0000313" key="2">
    <source>
        <dbReference type="EMBL" id="WOK05304.1"/>
    </source>
</evidence>
<reference evidence="2 3" key="1">
    <citation type="journal article" date="2023" name="Microbiol. Resour. Announc.">
        <title>Complete Genome Sequence of Imperialibacter roseus strain P4T.</title>
        <authorList>
            <person name="Tizabi D.R."/>
            <person name="Bachvaroff T."/>
            <person name="Hill R.T."/>
        </authorList>
    </citation>
    <scope>NUCLEOTIDE SEQUENCE [LARGE SCALE GENOMIC DNA]</scope>
    <source>
        <strain evidence="2 3">P4T</strain>
    </source>
</reference>
<feature type="compositionally biased region" description="Basic and acidic residues" evidence="1">
    <location>
        <begin position="148"/>
        <end position="159"/>
    </location>
</feature>
<proteinExistence type="predicted"/>
<feature type="region of interest" description="Disordered" evidence="1">
    <location>
        <begin position="140"/>
        <end position="160"/>
    </location>
</feature>
<gene>
    <name evidence="2" type="ORF">RT717_19680</name>
</gene>
<name>A0ABZ0ILD2_9BACT</name>
<evidence type="ECO:0000313" key="3">
    <source>
        <dbReference type="Proteomes" id="UP001302349"/>
    </source>
</evidence>
<sequence length="265" mass="29203">MALGDDYYPFGLAFNSYQSGLKNDYLYNGKELQEDLDLNLYDYGARFYDPTIARFSTLDPKATIYASWSPFHYAANNPIRKVVINGEGWDDVVKGVSGFVDTYTDSKTYKKIGEGFKETIVGEAIVNLISSIPSLPNVVTFDDGPMEDDSHLPSPRDSKTISIDLSDVDAAQEVFTLPSKAIKPTKNENLTKERNTGQKRTNPDKPDARGKLESGDSEATGMAMEATDSVPVIHQSDMKDLTTKDGGSASWNAGDTTWNKVIKKN</sequence>
<dbReference type="RefSeq" id="WP_317488063.1">
    <property type="nucleotide sequence ID" value="NZ_CP136051.1"/>
</dbReference>
<feature type="region of interest" description="Disordered" evidence="1">
    <location>
        <begin position="180"/>
        <end position="233"/>
    </location>
</feature>
<dbReference type="Gene3D" id="2.180.10.10">
    <property type="entry name" value="RHS repeat-associated core"/>
    <property type="match status" value="1"/>
</dbReference>
<feature type="compositionally biased region" description="Basic and acidic residues" evidence="1">
    <location>
        <begin position="185"/>
        <end position="214"/>
    </location>
</feature>
<dbReference type="Proteomes" id="UP001302349">
    <property type="component" value="Chromosome"/>
</dbReference>
<dbReference type="InterPro" id="IPR022385">
    <property type="entry name" value="Rhs_assc_core"/>
</dbReference>
<evidence type="ECO:0000256" key="1">
    <source>
        <dbReference type="SAM" id="MobiDB-lite"/>
    </source>
</evidence>
<keyword evidence="3" id="KW-1185">Reference proteome</keyword>
<organism evidence="2 3">
    <name type="scientific">Imperialibacter roseus</name>
    <dbReference type="NCBI Taxonomy" id="1324217"/>
    <lineage>
        <taxon>Bacteria</taxon>
        <taxon>Pseudomonadati</taxon>
        <taxon>Bacteroidota</taxon>
        <taxon>Cytophagia</taxon>
        <taxon>Cytophagales</taxon>
        <taxon>Flammeovirgaceae</taxon>
        <taxon>Imperialibacter</taxon>
    </lineage>
</organism>
<protein>
    <submittedName>
        <fullName evidence="2">RHS repeat-associated core domain-containing protein</fullName>
    </submittedName>
</protein>
<dbReference type="NCBIfam" id="TIGR03696">
    <property type="entry name" value="Rhs_assc_core"/>
    <property type="match status" value="1"/>
</dbReference>
<accession>A0ABZ0ILD2</accession>